<dbReference type="PANTHER" id="PTHR13833">
    <property type="match status" value="1"/>
</dbReference>
<evidence type="ECO:0000256" key="2">
    <source>
        <dbReference type="PROSITE-ProRule" id="PRU00504"/>
    </source>
</evidence>
<evidence type="ECO:0000259" key="4">
    <source>
        <dbReference type="Pfam" id="PF07833"/>
    </source>
</evidence>
<dbReference type="Proteomes" id="UP000502248">
    <property type="component" value="Chromosome"/>
</dbReference>
<sequence length="525" mass="55466">MNRTNKRIIAGLSAMTLFLAPSITSAAVQTDWTQSAKLYEIRTWAGKSELGNGNGSLKVATFFHPRSAVALSDGRLLVSDSSNHFLRMITTDKVTGYAGINLGEDEATFPLGGFNDDELTKAAFSMPSGLAVDAKGVVYVADSANHAIRKISKDGKVTTLAGNGLMGSDNGTGANARFYNPSDVAVDSKGIVYVADTLNNSIRKITPDGKVTTLNAPSTRIIEYVAGAVEEAGDFKDGPLASAKFNEPSGLAIDSKDNLYVSDRGNQRVRYIDFSTGTVSTVAGGGDYAGKNAYYVQGDYVDGTVAQSRLNAPEGLALTEDGALIVADSLNHVIRIVKNGKVSTLAGVPIEPGSANGVVAHAQFNHPTDVTVLSDGRLVIVDEFGNKVRILQKYAQPTTLPTGKGISVLFNGKLVPTEVPAQLQSNAVLLPVRDVGNALGFSVAFDKKTGDALLTKGDAVYSIGKGTDSVTKTIAGKSEKLALNAKTSTVDNRLFIPVRFFADESNLDIQWDSSTQLVVIRSKTF</sequence>
<feature type="domain" description="Teneurin NHL" evidence="5">
    <location>
        <begin position="241"/>
        <end position="394"/>
    </location>
</feature>
<dbReference type="Pfam" id="PF25021">
    <property type="entry name" value="TEN_NHL"/>
    <property type="match status" value="1"/>
</dbReference>
<feature type="signal peptide" evidence="3">
    <location>
        <begin position="1"/>
        <end position="26"/>
    </location>
</feature>
<evidence type="ECO:0000256" key="3">
    <source>
        <dbReference type="SAM" id="SignalP"/>
    </source>
</evidence>
<feature type="domain" description="Copper amine oxidase-like N-terminal" evidence="4">
    <location>
        <begin position="410"/>
        <end position="520"/>
    </location>
</feature>
<dbReference type="InterPro" id="IPR012854">
    <property type="entry name" value="Cu_amine_oxidase-like_N"/>
</dbReference>
<dbReference type="Gene3D" id="2.120.10.30">
    <property type="entry name" value="TolB, C-terminal domain"/>
    <property type="match status" value="4"/>
</dbReference>
<keyword evidence="1" id="KW-0677">Repeat</keyword>
<keyword evidence="7" id="KW-1185">Reference proteome</keyword>
<evidence type="ECO:0000313" key="7">
    <source>
        <dbReference type="Proteomes" id="UP000502248"/>
    </source>
</evidence>
<feature type="repeat" description="NHL" evidence="2">
    <location>
        <begin position="124"/>
        <end position="154"/>
    </location>
</feature>
<feature type="chain" id="PRO_5031387953" evidence="3">
    <location>
        <begin position="27"/>
        <end position="525"/>
    </location>
</feature>
<dbReference type="EMBL" id="CP051680">
    <property type="protein sequence ID" value="QJD81877.1"/>
    <property type="molecule type" value="Genomic_DNA"/>
</dbReference>
<dbReference type="Pfam" id="PF01436">
    <property type="entry name" value="NHL"/>
    <property type="match status" value="2"/>
</dbReference>
<feature type="repeat" description="NHL" evidence="2">
    <location>
        <begin position="245"/>
        <end position="275"/>
    </location>
</feature>
<dbReference type="InterPro" id="IPR036582">
    <property type="entry name" value="Mao_N_sf"/>
</dbReference>
<dbReference type="SUPFAM" id="SSF101898">
    <property type="entry name" value="NHL repeat"/>
    <property type="match status" value="1"/>
</dbReference>
<keyword evidence="3" id="KW-0732">Signal</keyword>
<accession>A0A7Z2ZK98</accession>
<dbReference type="PANTHER" id="PTHR13833:SF71">
    <property type="entry name" value="NHL DOMAIN-CONTAINING PROTEIN"/>
    <property type="match status" value="1"/>
</dbReference>
<dbReference type="Gene3D" id="3.30.457.10">
    <property type="entry name" value="Copper amine oxidase-like, N-terminal domain"/>
    <property type="match status" value="1"/>
</dbReference>
<name>A0A7Z2ZK98_9BACL</name>
<dbReference type="KEGG" id="cheb:HH215_00890"/>
<dbReference type="PROSITE" id="PS51125">
    <property type="entry name" value="NHL"/>
    <property type="match status" value="3"/>
</dbReference>
<evidence type="ECO:0000259" key="5">
    <source>
        <dbReference type="Pfam" id="PF25021"/>
    </source>
</evidence>
<dbReference type="AlphaFoldDB" id="A0A7Z2ZK98"/>
<reference evidence="6 7" key="1">
    <citation type="submission" date="2020-04" db="EMBL/GenBank/DDBJ databases">
        <title>Genome sequencing of novel species.</title>
        <authorList>
            <person name="Heo J."/>
            <person name="Kim S.-J."/>
            <person name="Kim J.-S."/>
            <person name="Hong S.-B."/>
            <person name="Kwon S.-W."/>
        </authorList>
    </citation>
    <scope>NUCLEOTIDE SEQUENCE [LARGE SCALE GENOMIC DNA]</scope>
    <source>
        <strain evidence="6 7">MFER-1</strain>
    </source>
</reference>
<dbReference type="InterPro" id="IPR056822">
    <property type="entry name" value="TEN_NHL"/>
</dbReference>
<gene>
    <name evidence="6" type="ORF">HH215_00890</name>
</gene>
<dbReference type="RefSeq" id="WP_169278183.1">
    <property type="nucleotide sequence ID" value="NZ_CP051680.1"/>
</dbReference>
<feature type="repeat" description="NHL" evidence="2">
    <location>
        <begin position="173"/>
        <end position="208"/>
    </location>
</feature>
<dbReference type="InterPro" id="IPR011042">
    <property type="entry name" value="6-blade_b-propeller_TolB-like"/>
</dbReference>
<proteinExistence type="predicted"/>
<evidence type="ECO:0000313" key="6">
    <source>
        <dbReference type="EMBL" id="QJD81877.1"/>
    </source>
</evidence>
<evidence type="ECO:0000256" key="1">
    <source>
        <dbReference type="ARBA" id="ARBA00022737"/>
    </source>
</evidence>
<dbReference type="SUPFAM" id="SSF55383">
    <property type="entry name" value="Copper amine oxidase, domain N"/>
    <property type="match status" value="1"/>
</dbReference>
<protein>
    <submittedName>
        <fullName evidence="6">Copper amine oxidase</fullName>
    </submittedName>
</protein>
<dbReference type="InterPro" id="IPR001258">
    <property type="entry name" value="NHL_repeat"/>
</dbReference>
<organism evidence="6 7">
    <name type="scientific">Cohnella herbarum</name>
    <dbReference type="NCBI Taxonomy" id="2728023"/>
    <lineage>
        <taxon>Bacteria</taxon>
        <taxon>Bacillati</taxon>
        <taxon>Bacillota</taxon>
        <taxon>Bacilli</taxon>
        <taxon>Bacillales</taxon>
        <taxon>Paenibacillaceae</taxon>
        <taxon>Cohnella</taxon>
    </lineage>
</organism>
<dbReference type="Pfam" id="PF07833">
    <property type="entry name" value="Cu_amine_oxidN1"/>
    <property type="match status" value="1"/>
</dbReference>